<feature type="domain" description="Large ribosomal subunit protein bL12 oligomerization" evidence="5">
    <location>
        <begin position="47"/>
        <end position="93"/>
    </location>
</feature>
<dbReference type="SUPFAM" id="SSF48300">
    <property type="entry name" value="Ribosomal protein L7/12, oligomerisation (N-terminal) domain"/>
    <property type="match status" value="1"/>
</dbReference>
<dbReference type="Pfam" id="PF00542">
    <property type="entry name" value="Ribosomal_L12"/>
    <property type="match status" value="1"/>
</dbReference>
<keyword evidence="2 6" id="KW-0689">Ribosomal protein</keyword>
<evidence type="ECO:0000313" key="7">
    <source>
        <dbReference type="EnsemblMetazoa" id="PHUM323630-PA"/>
    </source>
</evidence>
<dbReference type="Pfam" id="PF16320">
    <property type="entry name" value="Ribosomal_L12_N"/>
    <property type="match status" value="1"/>
</dbReference>
<dbReference type="SUPFAM" id="SSF54736">
    <property type="entry name" value="ClpS-like"/>
    <property type="match status" value="1"/>
</dbReference>
<dbReference type="KEGG" id="phu:Phum_PHUM323630"/>
<dbReference type="STRING" id="121224.E0VN08"/>
<evidence type="ECO:0000256" key="2">
    <source>
        <dbReference type="ARBA" id="ARBA00022980"/>
    </source>
</evidence>
<keyword evidence="8" id="KW-1185">Reference proteome</keyword>
<dbReference type="PANTHER" id="PTHR45987:SF4">
    <property type="entry name" value="LARGE RIBOSOMAL SUBUNIT PROTEIN BL12M"/>
    <property type="match status" value="1"/>
</dbReference>
<dbReference type="GO" id="GO:0005762">
    <property type="term" value="C:mitochondrial large ribosomal subunit"/>
    <property type="evidence" value="ECO:0007669"/>
    <property type="project" value="TreeGrafter"/>
</dbReference>
<dbReference type="GeneID" id="8236140"/>
<dbReference type="EMBL" id="AAZO01003757">
    <property type="status" value="NOT_ANNOTATED_CDS"/>
    <property type="molecule type" value="Genomic_DNA"/>
</dbReference>
<dbReference type="FunCoup" id="E0VN08">
    <property type="interactions" value="1397"/>
</dbReference>
<keyword evidence="3" id="KW-0687">Ribonucleoprotein</keyword>
<dbReference type="RefSeq" id="XP_002427502.1">
    <property type="nucleotide sequence ID" value="XM_002427457.1"/>
</dbReference>
<dbReference type="Gene3D" id="1.20.5.710">
    <property type="entry name" value="Single helix bin"/>
    <property type="match status" value="1"/>
</dbReference>
<reference evidence="6" key="1">
    <citation type="submission" date="2007-04" db="EMBL/GenBank/DDBJ databases">
        <title>Annotation of Pediculus humanus corporis strain USDA.</title>
        <authorList>
            <person name="Kirkness E."/>
            <person name="Hannick L."/>
            <person name="Hass B."/>
            <person name="Bruggner R."/>
            <person name="Lawson D."/>
            <person name="Bidwell S."/>
            <person name="Joardar V."/>
            <person name="Caler E."/>
            <person name="Walenz B."/>
            <person name="Inman J."/>
            <person name="Schobel S."/>
            <person name="Galinsky K."/>
            <person name="Amedeo P."/>
            <person name="Strausberg R."/>
        </authorList>
    </citation>
    <scope>NUCLEOTIDE SEQUENCE</scope>
    <source>
        <strain evidence="6">USDA</strain>
    </source>
</reference>
<protein>
    <submittedName>
        <fullName evidence="6">Mitochondrial 39S ribosomal protein L12, putative</fullName>
    </submittedName>
</protein>
<proteinExistence type="inferred from homology"/>
<dbReference type="Gene3D" id="3.30.1390.10">
    <property type="match status" value="1"/>
</dbReference>
<dbReference type="PANTHER" id="PTHR45987">
    <property type="entry name" value="39S RIBOSOMAL PROTEIN L12"/>
    <property type="match status" value="1"/>
</dbReference>
<sequence length="174" mass="19014">MTTLRKSLKNKILNCFYSAHVRKITSTRPVFNSIAPNAEDLCKTSPKIVQIADSIAQLNLIEVAELTDLLKKKLNLPDAPVMAFGAAAAAAPAAKVEEEVTTQTNFTVKLLKFDEKQKVALIKEIKSLIEGMNLVQAKKFVESAPIVVRENIGKTEAEDLKNALLKVGAEVEIV</sequence>
<accession>E0VN08</accession>
<dbReference type="FunFam" id="3.30.1390.10:FF:000001">
    <property type="entry name" value="50S ribosomal protein L7/L12"/>
    <property type="match status" value="1"/>
</dbReference>
<reference evidence="6" key="2">
    <citation type="submission" date="2007-04" db="EMBL/GenBank/DDBJ databases">
        <title>The genome of the human body louse.</title>
        <authorList>
            <consortium name="The Human Body Louse Genome Consortium"/>
            <person name="Kirkness E."/>
            <person name="Walenz B."/>
            <person name="Hass B."/>
            <person name="Bruggner R."/>
            <person name="Strausberg R."/>
        </authorList>
    </citation>
    <scope>NUCLEOTIDE SEQUENCE</scope>
    <source>
        <strain evidence="6">USDA</strain>
    </source>
</reference>
<feature type="domain" description="Large ribosomal subunit protein bL12 C-terminal" evidence="4">
    <location>
        <begin position="106"/>
        <end position="173"/>
    </location>
</feature>
<evidence type="ECO:0000256" key="1">
    <source>
        <dbReference type="ARBA" id="ARBA00007197"/>
    </source>
</evidence>
<dbReference type="GO" id="GO:0003729">
    <property type="term" value="F:mRNA binding"/>
    <property type="evidence" value="ECO:0007669"/>
    <property type="project" value="TreeGrafter"/>
</dbReference>
<comment type="similarity">
    <text evidence="1">Belongs to the bacterial ribosomal protein bL12 family.</text>
</comment>
<name>E0VN08_PEDHC</name>
<dbReference type="InterPro" id="IPR014719">
    <property type="entry name" value="Ribosomal_bL12_C/ClpS-like"/>
</dbReference>
<dbReference type="Proteomes" id="UP000009046">
    <property type="component" value="Unassembled WGS sequence"/>
</dbReference>
<evidence type="ECO:0000313" key="8">
    <source>
        <dbReference type="Proteomes" id="UP000009046"/>
    </source>
</evidence>
<dbReference type="InterPro" id="IPR013823">
    <property type="entry name" value="Ribosomal_bL12_C"/>
</dbReference>
<dbReference type="EnsemblMetazoa" id="PHUM323630-RA">
    <property type="protein sequence ID" value="PHUM323630-PA"/>
    <property type="gene ID" value="PHUM323630"/>
</dbReference>
<gene>
    <name evidence="7" type="primary">8236140</name>
    <name evidence="6" type="ORF">Phum_PHUM323630</name>
</gene>
<evidence type="ECO:0000259" key="4">
    <source>
        <dbReference type="Pfam" id="PF00542"/>
    </source>
</evidence>
<organism>
    <name type="scientific">Pediculus humanus subsp. corporis</name>
    <name type="common">Body louse</name>
    <dbReference type="NCBI Taxonomy" id="121224"/>
    <lineage>
        <taxon>Eukaryota</taxon>
        <taxon>Metazoa</taxon>
        <taxon>Ecdysozoa</taxon>
        <taxon>Arthropoda</taxon>
        <taxon>Hexapoda</taxon>
        <taxon>Insecta</taxon>
        <taxon>Pterygota</taxon>
        <taxon>Neoptera</taxon>
        <taxon>Paraneoptera</taxon>
        <taxon>Psocodea</taxon>
        <taxon>Troctomorpha</taxon>
        <taxon>Phthiraptera</taxon>
        <taxon>Anoplura</taxon>
        <taxon>Pediculidae</taxon>
        <taxon>Pediculus</taxon>
    </lineage>
</organism>
<dbReference type="HOGENOM" id="CLU_086499_0_2_1"/>
<dbReference type="GO" id="GO:0003735">
    <property type="term" value="F:structural constituent of ribosome"/>
    <property type="evidence" value="ECO:0007669"/>
    <property type="project" value="InterPro"/>
</dbReference>
<dbReference type="OMA" id="DPTQHRS"/>
<evidence type="ECO:0000313" key="6">
    <source>
        <dbReference type="EMBL" id="EEB14764.1"/>
    </source>
</evidence>
<dbReference type="eggNOG" id="KOG1715">
    <property type="taxonomic scope" value="Eukaryota"/>
</dbReference>
<dbReference type="InParanoid" id="E0VN08"/>
<dbReference type="AlphaFoldDB" id="E0VN08"/>
<dbReference type="EMBL" id="DS235331">
    <property type="protein sequence ID" value="EEB14764.1"/>
    <property type="molecule type" value="Genomic_DNA"/>
</dbReference>
<evidence type="ECO:0000259" key="5">
    <source>
        <dbReference type="Pfam" id="PF16320"/>
    </source>
</evidence>
<dbReference type="HAMAP" id="MF_00368">
    <property type="entry name" value="Ribosomal_bL12"/>
    <property type="match status" value="1"/>
</dbReference>
<reference evidence="7" key="3">
    <citation type="submission" date="2021-02" db="UniProtKB">
        <authorList>
            <consortium name="EnsemblMetazoa"/>
        </authorList>
    </citation>
    <scope>IDENTIFICATION</scope>
    <source>
        <strain evidence="7">USDA</strain>
    </source>
</reference>
<dbReference type="InterPro" id="IPR000206">
    <property type="entry name" value="Ribosomal_bL12"/>
</dbReference>
<dbReference type="VEuPathDB" id="VectorBase:PHUM323630"/>
<dbReference type="OrthoDB" id="250175at2759"/>
<dbReference type="CTD" id="8236140"/>
<dbReference type="InterPro" id="IPR036235">
    <property type="entry name" value="Ribosomal_bL12_oligo_N_sf"/>
</dbReference>
<evidence type="ECO:0000256" key="3">
    <source>
        <dbReference type="ARBA" id="ARBA00023274"/>
    </source>
</evidence>
<dbReference type="InterPro" id="IPR008932">
    <property type="entry name" value="Ribosomal_bL12_oligo"/>
</dbReference>
<dbReference type="GO" id="GO:0006412">
    <property type="term" value="P:translation"/>
    <property type="evidence" value="ECO:0007669"/>
    <property type="project" value="InterPro"/>
</dbReference>